<evidence type="ECO:0000256" key="5">
    <source>
        <dbReference type="ARBA" id="ARBA00022723"/>
    </source>
</evidence>
<sequence>MPLDAVINAVHHLEDRLRTDFGVAALYVFGSVAGGEASADSDIDVLVEFDGMPTFARFMDLKALLEDTLGAHVDLVTRAALRSQLKPRIEAEARRVA</sequence>
<evidence type="ECO:0000256" key="4">
    <source>
        <dbReference type="ARBA" id="ARBA00022695"/>
    </source>
</evidence>
<comment type="similarity">
    <text evidence="9">Belongs to the MntA antitoxin family.</text>
</comment>
<dbReference type="Gene3D" id="3.30.460.10">
    <property type="entry name" value="Beta Polymerase, domain 2"/>
    <property type="match status" value="1"/>
</dbReference>
<dbReference type="EMBL" id="CP015136">
    <property type="protein sequence ID" value="AMY08538.1"/>
    <property type="molecule type" value="Genomic_DNA"/>
</dbReference>
<evidence type="ECO:0000313" key="11">
    <source>
        <dbReference type="EMBL" id="AMY08538.1"/>
    </source>
</evidence>
<keyword evidence="4" id="KW-0548">Nucleotidyltransferase</keyword>
<evidence type="ECO:0000259" key="10">
    <source>
        <dbReference type="Pfam" id="PF01909"/>
    </source>
</evidence>
<keyword evidence="3 11" id="KW-0808">Transferase</keyword>
<gene>
    <name evidence="11" type="ORF">LuPra_01739</name>
</gene>
<dbReference type="GO" id="GO:0005524">
    <property type="term" value="F:ATP binding"/>
    <property type="evidence" value="ECO:0007669"/>
    <property type="project" value="UniProtKB-KW"/>
</dbReference>
<evidence type="ECO:0000256" key="6">
    <source>
        <dbReference type="ARBA" id="ARBA00022741"/>
    </source>
</evidence>
<dbReference type="PANTHER" id="PTHR33571">
    <property type="entry name" value="SSL8005 PROTEIN"/>
    <property type="match status" value="1"/>
</dbReference>
<dbReference type="GO" id="GO:0016779">
    <property type="term" value="F:nucleotidyltransferase activity"/>
    <property type="evidence" value="ECO:0007669"/>
    <property type="project" value="UniProtKB-KW"/>
</dbReference>
<evidence type="ECO:0000313" key="12">
    <source>
        <dbReference type="Proteomes" id="UP000076079"/>
    </source>
</evidence>
<evidence type="ECO:0000256" key="2">
    <source>
        <dbReference type="ARBA" id="ARBA00022649"/>
    </source>
</evidence>
<evidence type="ECO:0000256" key="8">
    <source>
        <dbReference type="ARBA" id="ARBA00022842"/>
    </source>
</evidence>
<dbReference type="AlphaFoldDB" id="A0A143PKC5"/>
<evidence type="ECO:0000256" key="1">
    <source>
        <dbReference type="ARBA" id="ARBA00001946"/>
    </source>
</evidence>
<evidence type="ECO:0000256" key="9">
    <source>
        <dbReference type="ARBA" id="ARBA00038276"/>
    </source>
</evidence>
<keyword evidence="8" id="KW-0460">Magnesium</keyword>
<dbReference type="SUPFAM" id="SSF81301">
    <property type="entry name" value="Nucleotidyltransferase"/>
    <property type="match status" value="1"/>
</dbReference>
<protein>
    <submittedName>
        <fullName evidence="11">Putative nucleotidyltransferase</fullName>
    </submittedName>
</protein>
<keyword evidence="2" id="KW-1277">Toxin-antitoxin system</keyword>
<dbReference type="KEGG" id="abac:LuPra_01739"/>
<dbReference type="OrthoDB" id="9809323at2"/>
<proteinExistence type="inferred from homology"/>
<dbReference type="InterPro" id="IPR002934">
    <property type="entry name" value="Polymerase_NTP_transf_dom"/>
</dbReference>
<evidence type="ECO:0000256" key="7">
    <source>
        <dbReference type="ARBA" id="ARBA00022840"/>
    </source>
</evidence>
<reference evidence="12" key="2">
    <citation type="submission" date="2016-04" db="EMBL/GenBank/DDBJ databases">
        <title>First Complete Genome Sequence of a Subdivision 6 Acidobacterium.</title>
        <authorList>
            <person name="Huang S."/>
            <person name="Vieira S."/>
            <person name="Bunk B."/>
            <person name="Riedel T."/>
            <person name="Sproeer C."/>
            <person name="Overmann J."/>
        </authorList>
    </citation>
    <scope>NUCLEOTIDE SEQUENCE [LARGE SCALE GENOMIC DNA]</scope>
    <source>
        <strain evidence="12">DSM 100886 HEG_-6_39</strain>
    </source>
</reference>
<dbReference type="CDD" id="cd05403">
    <property type="entry name" value="NT_KNTase_like"/>
    <property type="match status" value="1"/>
</dbReference>
<keyword evidence="5" id="KW-0479">Metal-binding</keyword>
<dbReference type="RefSeq" id="WP_110170372.1">
    <property type="nucleotide sequence ID" value="NZ_CP015136.1"/>
</dbReference>
<dbReference type="Proteomes" id="UP000076079">
    <property type="component" value="Chromosome"/>
</dbReference>
<dbReference type="GO" id="GO:0046872">
    <property type="term" value="F:metal ion binding"/>
    <property type="evidence" value="ECO:0007669"/>
    <property type="project" value="UniProtKB-KW"/>
</dbReference>
<dbReference type="InterPro" id="IPR052038">
    <property type="entry name" value="Type-VII_TA_antitoxin"/>
</dbReference>
<keyword evidence="7" id="KW-0067">ATP-binding</keyword>
<feature type="domain" description="Polymerase nucleotidyl transferase" evidence="10">
    <location>
        <begin position="13"/>
        <end position="95"/>
    </location>
</feature>
<dbReference type="Pfam" id="PF01909">
    <property type="entry name" value="NTP_transf_2"/>
    <property type="match status" value="1"/>
</dbReference>
<keyword evidence="12" id="KW-1185">Reference proteome</keyword>
<reference evidence="11 12" key="1">
    <citation type="journal article" date="2016" name="Genome Announc.">
        <title>First Complete Genome Sequence of a Subdivision 6 Acidobacterium Strain.</title>
        <authorList>
            <person name="Huang S."/>
            <person name="Vieira S."/>
            <person name="Bunk B."/>
            <person name="Riedel T."/>
            <person name="Sproer C."/>
            <person name="Overmann J."/>
        </authorList>
    </citation>
    <scope>NUCLEOTIDE SEQUENCE [LARGE SCALE GENOMIC DNA]</scope>
    <source>
        <strain evidence="12">DSM 100886 HEG_-6_39</strain>
    </source>
</reference>
<dbReference type="PANTHER" id="PTHR33571:SF14">
    <property type="entry name" value="PROTEIN ADENYLYLTRANSFERASE MJ0435-RELATED"/>
    <property type="match status" value="1"/>
</dbReference>
<evidence type="ECO:0000256" key="3">
    <source>
        <dbReference type="ARBA" id="ARBA00022679"/>
    </source>
</evidence>
<accession>A0A143PKC5</accession>
<organism evidence="11 12">
    <name type="scientific">Luteitalea pratensis</name>
    <dbReference type="NCBI Taxonomy" id="1855912"/>
    <lineage>
        <taxon>Bacteria</taxon>
        <taxon>Pseudomonadati</taxon>
        <taxon>Acidobacteriota</taxon>
        <taxon>Vicinamibacteria</taxon>
        <taxon>Vicinamibacterales</taxon>
        <taxon>Vicinamibacteraceae</taxon>
        <taxon>Luteitalea</taxon>
    </lineage>
</organism>
<keyword evidence="6" id="KW-0547">Nucleotide-binding</keyword>
<dbReference type="InterPro" id="IPR043519">
    <property type="entry name" value="NT_sf"/>
</dbReference>
<name>A0A143PKC5_LUTPR</name>
<comment type="cofactor">
    <cofactor evidence="1">
        <name>Mg(2+)</name>
        <dbReference type="ChEBI" id="CHEBI:18420"/>
    </cofactor>
</comment>
<dbReference type="STRING" id="1855912.LuPra_01739"/>